<dbReference type="AlphaFoldDB" id="A0A0U1D685"/>
<evidence type="ECO:0000256" key="1">
    <source>
        <dbReference type="SAM" id="MobiDB-lite"/>
    </source>
</evidence>
<dbReference type="Proteomes" id="UP000182227">
    <property type="component" value="Unassembled WGS sequence"/>
</dbReference>
<reference evidence="2 3" key="1">
    <citation type="submission" date="2015-03" db="EMBL/GenBank/DDBJ databases">
        <authorList>
            <person name="Murphy D."/>
        </authorList>
    </citation>
    <scope>NUCLEOTIDE SEQUENCE [LARGE SCALE GENOMIC DNA]</scope>
    <source>
        <strain evidence="2 3">D16</strain>
    </source>
</reference>
<dbReference type="InterPro" id="IPR057972">
    <property type="entry name" value="Terminase_7"/>
</dbReference>
<protein>
    <recommendedName>
        <fullName evidence="4">Terminase small subunit</fullName>
    </recommendedName>
</protein>
<sequence length="141" mass="16327">MAVPGRKPKPSGMAVHRNKPAQDWTEVEDKPFDGGPRLTGLRANGEDWPDRTRQKWQVWRRMPHCILWTESDWEFAFDTLELVARFHSGGGSISLIAEIRTREKLMGTTLDSRRDLRIRYIEPQKTAPLAVVKNVDDFRDL</sequence>
<dbReference type="EMBL" id="CTEF01000001">
    <property type="protein sequence ID" value="CQD07233.1"/>
    <property type="molecule type" value="Genomic_DNA"/>
</dbReference>
<evidence type="ECO:0000313" key="3">
    <source>
        <dbReference type="Proteomes" id="UP000182227"/>
    </source>
</evidence>
<gene>
    <name evidence="2" type="ORF">BN970_01359</name>
</gene>
<feature type="region of interest" description="Disordered" evidence="1">
    <location>
        <begin position="1"/>
        <end position="46"/>
    </location>
</feature>
<evidence type="ECO:0000313" key="2">
    <source>
        <dbReference type="EMBL" id="CQD07233.1"/>
    </source>
</evidence>
<proteinExistence type="predicted"/>
<organism evidence="2 3">
    <name type="scientific">Mycolicibacterium conceptionense</name>
    <dbReference type="NCBI Taxonomy" id="451644"/>
    <lineage>
        <taxon>Bacteria</taxon>
        <taxon>Bacillati</taxon>
        <taxon>Actinomycetota</taxon>
        <taxon>Actinomycetes</taxon>
        <taxon>Mycobacteriales</taxon>
        <taxon>Mycobacteriaceae</taxon>
        <taxon>Mycolicibacterium</taxon>
    </lineage>
</organism>
<evidence type="ECO:0008006" key="4">
    <source>
        <dbReference type="Google" id="ProtNLM"/>
    </source>
</evidence>
<name>A0A0U1D685_9MYCO</name>
<dbReference type="Pfam" id="PF25673">
    <property type="entry name" value="Terminase_7"/>
    <property type="match status" value="1"/>
</dbReference>
<accession>A0A0U1D685</accession>